<sequence length="123" mass="13639">MKHLLKYPLMWVMLLWAITLPGHEQAVYRLISKGAISELGYCLLQRPGEQRDTALGQEAVQVLPYAKMASPTVLPRQQATRCFPQLYTLARPADRPLPENQQHSSGAGLLAKILPATILPNAP</sequence>
<keyword evidence="2" id="KW-1185">Reference proteome</keyword>
<accession>A0A1Q5PEN7</accession>
<comment type="caution">
    <text evidence="1">The sequence shown here is derived from an EMBL/GenBank/DDBJ whole genome shotgun (WGS) entry which is preliminary data.</text>
</comment>
<evidence type="ECO:0000313" key="1">
    <source>
        <dbReference type="EMBL" id="OKL40677.1"/>
    </source>
</evidence>
<name>A0A1Q5PEN7_9BACT</name>
<dbReference type="EMBL" id="LVWA01000004">
    <property type="protein sequence ID" value="OKL40677.1"/>
    <property type="molecule type" value="Genomic_DNA"/>
</dbReference>
<dbReference type="OrthoDB" id="853742at2"/>
<organism evidence="1 2">
    <name type="scientific">Pontibacter flavimaris</name>
    <dbReference type="NCBI Taxonomy" id="1797110"/>
    <lineage>
        <taxon>Bacteria</taxon>
        <taxon>Pseudomonadati</taxon>
        <taxon>Bacteroidota</taxon>
        <taxon>Cytophagia</taxon>
        <taxon>Cytophagales</taxon>
        <taxon>Hymenobacteraceae</taxon>
        <taxon>Pontibacter</taxon>
    </lineage>
</organism>
<dbReference type="AlphaFoldDB" id="A0A1Q5PEN7"/>
<protein>
    <submittedName>
        <fullName evidence="1">Uncharacterized protein</fullName>
    </submittedName>
</protein>
<reference evidence="1 2" key="1">
    <citation type="submission" date="2016-03" db="EMBL/GenBank/DDBJ databases">
        <title>Genome sequence of Pontibacter sp. nov., of the family cytophagaceae, isolated from marine sediment of the Yellow Sea, China.</title>
        <authorList>
            <person name="Zhang G."/>
            <person name="Zhang R."/>
        </authorList>
    </citation>
    <scope>NUCLEOTIDE SEQUENCE [LARGE SCALE GENOMIC DNA]</scope>
    <source>
        <strain evidence="1 2">S10-8</strain>
    </source>
</reference>
<dbReference type="Proteomes" id="UP000186551">
    <property type="component" value="Unassembled WGS sequence"/>
</dbReference>
<gene>
    <name evidence="1" type="ORF">A3841_12520</name>
</gene>
<proteinExistence type="predicted"/>
<evidence type="ECO:0000313" key="2">
    <source>
        <dbReference type="Proteomes" id="UP000186551"/>
    </source>
</evidence>
<dbReference type="RefSeq" id="WP_073851299.1">
    <property type="nucleotide sequence ID" value="NZ_LVWA01000004.1"/>
</dbReference>